<dbReference type="SUPFAM" id="SSF46966">
    <property type="entry name" value="Spectrin repeat"/>
    <property type="match status" value="2"/>
</dbReference>
<sequence>MAQSFLFDHLSVCVELEARQQLLGQAVSEAQAVASRLGLSEKRFLQELVEQAQTEVEALGARVAQRRKYLSKAFTERTQFLQGLGRALSWIQQQERRALIDDHIALLPDDLTKQVAACRGVQRGLRVYQRELASLWIQGREIERDATDKERAETVARLEKLQAVFETALHRTSQRLTDLEKALTSRKYFQVDLDKTCHWLRRADAITFPEINFSNIDDSSELQTQLCNFQNVLEQASEYENLLLIVQRIGQEILPTLNEIDHCYLDERLNALPQQYNAILALAKEKKDRVQQVILEQKEFSTFFDITRNALEELHEQFDNLEKQTISIRKEELVFCRINEYGNIKERVFHISPAVRELHGKTEGFLSWGQQFRAAETLELVNLHNTLKRMNDQKMKHLEDCLKPLVEHNNISTKLDSELKSVEEKLVRLKSDTEQGPMDRITSLYSLLGSLDCVISQAEECNQQTRGLGLKLDPNAFQETKLQLESLQSLRCEVKCFMDESETIIRNEDFAEQAEKMLEWLRTIRDRVEEPLILSEVTIERVNEEVRKLKIVEEEEKSRCRIADALGSREKQKYFSREKTVPADIEEKLEDLAKLGAEVQQGISRKEVCVYII</sequence>
<dbReference type="AlphaFoldDB" id="A0A4Z2HS17"/>
<feature type="coiled-coil region" evidence="5">
    <location>
        <begin position="304"/>
        <end position="331"/>
    </location>
</feature>
<dbReference type="PANTHER" id="PTHR14514:SF3">
    <property type="entry name" value="NESPRIN-1"/>
    <property type="match status" value="1"/>
</dbReference>
<accession>A0A4Z2HS17</accession>
<dbReference type="EMBL" id="SRLO01000189">
    <property type="protein sequence ID" value="TNN68507.1"/>
    <property type="molecule type" value="Genomic_DNA"/>
</dbReference>
<keyword evidence="5" id="KW-0175">Coiled coil</keyword>
<reference evidence="6 7" key="1">
    <citation type="submission" date="2019-03" db="EMBL/GenBank/DDBJ databases">
        <title>First draft genome of Liparis tanakae, snailfish: a comprehensive survey of snailfish specific genes.</title>
        <authorList>
            <person name="Kim W."/>
            <person name="Song I."/>
            <person name="Jeong J.-H."/>
            <person name="Kim D."/>
            <person name="Kim S."/>
            <person name="Ryu S."/>
            <person name="Song J.Y."/>
            <person name="Lee S.K."/>
        </authorList>
    </citation>
    <scope>NUCLEOTIDE SEQUENCE [LARGE SCALE GENOMIC DNA]</scope>
    <source>
        <tissue evidence="6">Muscle</tissue>
    </source>
</reference>
<comment type="subcellular location">
    <subcellularLocation>
        <location evidence="1">Endomembrane system</location>
    </subcellularLocation>
</comment>
<evidence type="ECO:0000256" key="3">
    <source>
        <dbReference type="ARBA" id="ARBA00022737"/>
    </source>
</evidence>
<evidence type="ECO:0000313" key="7">
    <source>
        <dbReference type="Proteomes" id="UP000314294"/>
    </source>
</evidence>
<evidence type="ECO:0000256" key="4">
    <source>
        <dbReference type="ARBA" id="ARBA00023136"/>
    </source>
</evidence>
<dbReference type="Proteomes" id="UP000314294">
    <property type="component" value="Unassembled WGS sequence"/>
</dbReference>
<proteinExistence type="predicted"/>
<protein>
    <submittedName>
        <fullName evidence="6">Nesprin-1</fullName>
    </submittedName>
</protein>
<keyword evidence="4" id="KW-0472">Membrane</keyword>
<dbReference type="PANTHER" id="PTHR14514">
    <property type="entry name" value="PKA ANCHORING PROTEIN"/>
    <property type="match status" value="1"/>
</dbReference>
<evidence type="ECO:0000256" key="2">
    <source>
        <dbReference type="ARBA" id="ARBA00022553"/>
    </source>
</evidence>
<evidence type="ECO:0000313" key="6">
    <source>
        <dbReference type="EMBL" id="TNN68507.1"/>
    </source>
</evidence>
<evidence type="ECO:0000256" key="1">
    <source>
        <dbReference type="ARBA" id="ARBA00004308"/>
    </source>
</evidence>
<keyword evidence="7" id="KW-1185">Reference proteome</keyword>
<comment type="caution">
    <text evidence="6">The sequence shown here is derived from an EMBL/GenBank/DDBJ whole genome shotgun (WGS) entry which is preliminary data.</text>
</comment>
<keyword evidence="3" id="KW-0677">Repeat</keyword>
<organism evidence="6 7">
    <name type="scientific">Liparis tanakae</name>
    <name type="common">Tanaka's snailfish</name>
    <dbReference type="NCBI Taxonomy" id="230148"/>
    <lineage>
        <taxon>Eukaryota</taxon>
        <taxon>Metazoa</taxon>
        <taxon>Chordata</taxon>
        <taxon>Craniata</taxon>
        <taxon>Vertebrata</taxon>
        <taxon>Euteleostomi</taxon>
        <taxon>Actinopterygii</taxon>
        <taxon>Neopterygii</taxon>
        <taxon>Teleostei</taxon>
        <taxon>Neoteleostei</taxon>
        <taxon>Acanthomorphata</taxon>
        <taxon>Eupercaria</taxon>
        <taxon>Perciformes</taxon>
        <taxon>Cottioidei</taxon>
        <taxon>Cottales</taxon>
        <taxon>Liparidae</taxon>
        <taxon>Liparis</taxon>
    </lineage>
</organism>
<dbReference type="Gene3D" id="1.20.58.60">
    <property type="match status" value="2"/>
</dbReference>
<dbReference type="InterPro" id="IPR018159">
    <property type="entry name" value="Spectrin/alpha-actinin"/>
</dbReference>
<dbReference type="OrthoDB" id="18740at2759"/>
<evidence type="ECO:0000256" key="5">
    <source>
        <dbReference type="SAM" id="Coils"/>
    </source>
</evidence>
<dbReference type="SMART" id="SM00150">
    <property type="entry name" value="SPEC"/>
    <property type="match status" value="2"/>
</dbReference>
<gene>
    <name evidence="6" type="primary">SYNE1_15</name>
    <name evidence="6" type="ORF">EYF80_021292</name>
</gene>
<name>A0A4Z2HS17_9TELE</name>
<keyword evidence="2" id="KW-0597">Phosphoprotein</keyword>